<dbReference type="EMBL" id="OU503057">
    <property type="protein sequence ID" value="CAI9785786.1"/>
    <property type="molecule type" value="Genomic_DNA"/>
</dbReference>
<reference evidence="5" key="1">
    <citation type="submission" date="2023-05" db="EMBL/GenBank/DDBJ databases">
        <authorList>
            <person name="Huff M."/>
        </authorList>
    </citation>
    <scope>NUCLEOTIDE SEQUENCE</scope>
</reference>
<feature type="compositionally biased region" description="Acidic residues" evidence="3">
    <location>
        <begin position="78"/>
        <end position="89"/>
    </location>
</feature>
<protein>
    <recommendedName>
        <fullName evidence="4">Hsp70-interacting protein N-terminal domain-containing protein</fullName>
    </recommendedName>
</protein>
<dbReference type="GO" id="GO:0030544">
    <property type="term" value="F:Hsp70 protein binding"/>
    <property type="evidence" value="ECO:0007669"/>
    <property type="project" value="TreeGrafter"/>
</dbReference>
<name>A0AAD2EF21_9LAMI</name>
<dbReference type="AlphaFoldDB" id="A0AAD2EF21"/>
<dbReference type="GO" id="GO:0046983">
    <property type="term" value="F:protein dimerization activity"/>
    <property type="evidence" value="ECO:0007669"/>
    <property type="project" value="InterPro"/>
</dbReference>
<evidence type="ECO:0000313" key="5">
    <source>
        <dbReference type="EMBL" id="CAI9785786.1"/>
    </source>
</evidence>
<evidence type="ECO:0000313" key="6">
    <source>
        <dbReference type="Proteomes" id="UP000834106"/>
    </source>
</evidence>
<dbReference type="InterPro" id="IPR011990">
    <property type="entry name" value="TPR-like_helical_dom_sf"/>
</dbReference>
<evidence type="ECO:0000256" key="1">
    <source>
        <dbReference type="ARBA" id="ARBA00022737"/>
    </source>
</evidence>
<keyword evidence="2" id="KW-0802">TPR repeat</keyword>
<dbReference type="Proteomes" id="UP000834106">
    <property type="component" value="Chromosome 22"/>
</dbReference>
<evidence type="ECO:0000256" key="3">
    <source>
        <dbReference type="SAM" id="MobiDB-lite"/>
    </source>
</evidence>
<evidence type="ECO:0000256" key="2">
    <source>
        <dbReference type="ARBA" id="ARBA00022803"/>
    </source>
</evidence>
<dbReference type="Gene3D" id="6.10.250.3420">
    <property type="match status" value="1"/>
</dbReference>
<dbReference type="GO" id="GO:0000118">
    <property type="term" value="C:histone deacetylase complex"/>
    <property type="evidence" value="ECO:0007669"/>
    <property type="project" value="TreeGrafter"/>
</dbReference>
<dbReference type="Gene3D" id="1.25.40.10">
    <property type="entry name" value="Tetratricopeptide repeat domain"/>
    <property type="match status" value="1"/>
</dbReference>
<evidence type="ECO:0000259" key="4">
    <source>
        <dbReference type="Pfam" id="PF18253"/>
    </source>
</evidence>
<dbReference type="Pfam" id="PF18253">
    <property type="entry name" value="HipN"/>
    <property type="match status" value="1"/>
</dbReference>
<dbReference type="PANTHER" id="PTHR45883:SF2">
    <property type="entry name" value="HSC70-INTERACTING PROTEIN"/>
    <property type="match status" value="1"/>
</dbReference>
<accession>A0AAD2EF21</accession>
<keyword evidence="1" id="KW-0677">Repeat</keyword>
<feature type="region of interest" description="Disordered" evidence="3">
    <location>
        <begin position="68"/>
        <end position="89"/>
    </location>
</feature>
<feature type="domain" description="Hsp70-interacting protein N-terminal" evidence="4">
    <location>
        <begin position="2"/>
        <end position="43"/>
    </location>
</feature>
<sequence>MDNQDIDALQRLVPKLVNDPTLLSDPLIDFFCDYIESLGGKIPESAWDTEAGTQHSWAVDTCDYRDETEDATGSCNVQEEEEEEPEIVESDIELDESYVVEPDNDPPQKMGDSSIEVTAENRNASQEAEIQAMKAIYDEEKLEEAVEHLTVAIRQFCLTLNQP</sequence>
<keyword evidence="6" id="KW-1185">Reference proteome</keyword>
<organism evidence="5 6">
    <name type="scientific">Fraxinus pennsylvanica</name>
    <dbReference type="NCBI Taxonomy" id="56036"/>
    <lineage>
        <taxon>Eukaryota</taxon>
        <taxon>Viridiplantae</taxon>
        <taxon>Streptophyta</taxon>
        <taxon>Embryophyta</taxon>
        <taxon>Tracheophyta</taxon>
        <taxon>Spermatophyta</taxon>
        <taxon>Magnoliopsida</taxon>
        <taxon>eudicotyledons</taxon>
        <taxon>Gunneridae</taxon>
        <taxon>Pentapetalae</taxon>
        <taxon>asterids</taxon>
        <taxon>lamiids</taxon>
        <taxon>Lamiales</taxon>
        <taxon>Oleaceae</taxon>
        <taxon>Oleeae</taxon>
        <taxon>Fraxinus</taxon>
    </lineage>
</organism>
<dbReference type="InterPro" id="IPR034649">
    <property type="entry name" value="Hip_N"/>
</dbReference>
<dbReference type="PANTHER" id="PTHR45883">
    <property type="entry name" value="HSC70-INTERACTING PROTEIN"/>
    <property type="match status" value="1"/>
</dbReference>
<gene>
    <name evidence="5" type="ORF">FPE_LOCUS33216</name>
</gene>
<proteinExistence type="predicted"/>